<dbReference type="STRING" id="45073.Lqui_2225"/>
<evidence type="ECO:0000256" key="4">
    <source>
        <dbReference type="ARBA" id="ARBA00022619"/>
    </source>
</evidence>
<dbReference type="PANTHER" id="PTHR21058:SF0">
    <property type="entry name" value="6,7-DIMETHYL-8-RIBITYLLUMAZINE SYNTHASE"/>
    <property type="match status" value="1"/>
</dbReference>
<dbReference type="PATRIC" id="fig|45073.5.peg.2349"/>
<comment type="catalytic activity">
    <reaction evidence="6 7">
        <text>(2S)-2-hydroxy-3-oxobutyl phosphate + 5-amino-6-(D-ribitylamino)uracil = 6,7-dimethyl-8-(1-D-ribityl)lumazine + phosphate + 2 H2O + H(+)</text>
        <dbReference type="Rhea" id="RHEA:26152"/>
        <dbReference type="ChEBI" id="CHEBI:15377"/>
        <dbReference type="ChEBI" id="CHEBI:15378"/>
        <dbReference type="ChEBI" id="CHEBI:15934"/>
        <dbReference type="ChEBI" id="CHEBI:43474"/>
        <dbReference type="ChEBI" id="CHEBI:58201"/>
        <dbReference type="ChEBI" id="CHEBI:58830"/>
        <dbReference type="EC" id="2.5.1.78"/>
    </reaction>
</comment>
<feature type="binding site" evidence="7">
    <location>
        <position position="25"/>
    </location>
    <ligand>
        <name>5-amino-6-(D-ribitylamino)uracil</name>
        <dbReference type="ChEBI" id="CHEBI:15934"/>
    </ligand>
</feature>
<feature type="binding site" evidence="7">
    <location>
        <position position="116"/>
    </location>
    <ligand>
        <name>5-amino-6-(D-ribitylamino)uracil</name>
        <dbReference type="ChEBI" id="CHEBI:15934"/>
    </ligand>
</feature>
<reference evidence="9 11" key="2">
    <citation type="submission" date="2017-02" db="EMBL/GenBank/DDBJ databases">
        <title>Legionella quilivanii strain from human: case report and whole genome sequencing analysis.</title>
        <authorList>
            <person name="Lalancette C."/>
            <person name="Leduc J.-M."/>
            <person name="Levesque S."/>
            <person name="Fournier E."/>
            <person name="Saoud J."/>
            <person name="Faucher S.P."/>
            <person name="Bernard K."/>
            <person name="Martineau C."/>
            <person name="Longtin J."/>
        </authorList>
    </citation>
    <scope>NUCLEOTIDE SEQUENCE [LARGE SCALE GENOMIC DNA]</scope>
    <source>
        <strain evidence="9 11">ID143958</strain>
    </source>
</reference>
<dbReference type="EMBL" id="MVJN01000002">
    <property type="protein sequence ID" value="RAP37828.1"/>
    <property type="molecule type" value="Genomic_DNA"/>
</dbReference>
<proteinExistence type="inferred from homology"/>
<dbReference type="EMBL" id="LNYS01000018">
    <property type="protein sequence ID" value="KTD47961.1"/>
    <property type="molecule type" value="Genomic_DNA"/>
</dbReference>
<evidence type="ECO:0000313" key="9">
    <source>
        <dbReference type="EMBL" id="RAP37828.1"/>
    </source>
</evidence>
<dbReference type="GO" id="GO:0009349">
    <property type="term" value="C:riboflavin synthase complex"/>
    <property type="evidence" value="ECO:0007669"/>
    <property type="project" value="UniProtKB-UniRule"/>
</dbReference>
<evidence type="ECO:0000256" key="1">
    <source>
        <dbReference type="ARBA" id="ARBA00004917"/>
    </source>
</evidence>
<evidence type="ECO:0000256" key="7">
    <source>
        <dbReference type="HAMAP-Rule" id="MF_00178"/>
    </source>
</evidence>
<protein>
    <recommendedName>
        <fullName evidence="3 7">6,7-dimethyl-8-ribityllumazine synthase</fullName>
        <shortName evidence="7">DMRL synthase</shortName>
        <shortName evidence="7">LS</shortName>
        <shortName evidence="7">Lumazine synthase</shortName>
        <ecNumber evidence="3 7">2.5.1.78</ecNumber>
    </recommendedName>
</protein>
<sequence length="157" mass="17095">MQYSKPAEDLKPVKSFPVAIITSQFNSDITAALKEGAVDQLRKRGIEDKDILLFDVPGAIEIPLVAQRIASKKMAKAIITLGSVIRGDTSHYDLVCDVVSDGCMRVCLDHSIPVLFGVLTTENNEQAWDRLGGKYGHKGREVADCAVAMHELLTNLG</sequence>
<evidence type="ECO:0000256" key="3">
    <source>
        <dbReference type="ARBA" id="ARBA00012664"/>
    </source>
</evidence>
<dbReference type="SUPFAM" id="SSF52121">
    <property type="entry name" value="Lumazine synthase"/>
    <property type="match status" value="1"/>
</dbReference>
<evidence type="ECO:0000313" key="10">
    <source>
        <dbReference type="Proteomes" id="UP000054618"/>
    </source>
</evidence>
<dbReference type="Gene3D" id="3.40.50.960">
    <property type="entry name" value="Lumazine/riboflavin synthase"/>
    <property type="match status" value="1"/>
</dbReference>
<dbReference type="Proteomes" id="UP000249458">
    <property type="component" value="Unassembled WGS sequence"/>
</dbReference>
<keyword evidence="4 7" id="KW-0686">Riboflavin biosynthesis</keyword>
<dbReference type="GO" id="GO:0000906">
    <property type="term" value="F:6,7-dimethyl-8-ribityllumazine synthase activity"/>
    <property type="evidence" value="ECO:0007669"/>
    <property type="project" value="UniProtKB-UniRule"/>
</dbReference>
<name>A0A0W0XTS5_9GAMM</name>
<evidence type="ECO:0000256" key="5">
    <source>
        <dbReference type="ARBA" id="ARBA00022679"/>
    </source>
</evidence>
<dbReference type="CDD" id="cd09209">
    <property type="entry name" value="Lumazine_synthase-I"/>
    <property type="match status" value="1"/>
</dbReference>
<feature type="binding site" evidence="7">
    <location>
        <begin position="83"/>
        <end position="85"/>
    </location>
    <ligand>
        <name>5-amino-6-(D-ribitylamino)uracil</name>
        <dbReference type="ChEBI" id="CHEBI:15934"/>
    </ligand>
</feature>
<dbReference type="NCBIfam" id="TIGR00114">
    <property type="entry name" value="lumazine-synth"/>
    <property type="match status" value="1"/>
</dbReference>
<feature type="binding site" evidence="7">
    <location>
        <position position="130"/>
    </location>
    <ligand>
        <name>(2S)-2-hydroxy-3-oxobutyl phosphate</name>
        <dbReference type="ChEBI" id="CHEBI:58830"/>
    </ligand>
</feature>
<dbReference type="OrthoDB" id="9809709at2"/>
<dbReference type="Pfam" id="PF00885">
    <property type="entry name" value="DMRL_synthase"/>
    <property type="match status" value="1"/>
</dbReference>
<dbReference type="GO" id="GO:0009231">
    <property type="term" value="P:riboflavin biosynthetic process"/>
    <property type="evidence" value="ECO:0007669"/>
    <property type="project" value="UniProtKB-UniRule"/>
</dbReference>
<comment type="function">
    <text evidence="7">Catalyzes the formation of 6,7-dimethyl-8-ribityllumazine by condensation of 5-amino-6-(D-ribitylamino)uracil with 3,4-dihydroxy-2-butanone 4-phosphate. This is the penultimate step in the biosynthesis of riboflavin.</text>
</comment>
<dbReference type="InterPro" id="IPR036467">
    <property type="entry name" value="LS/RS_sf"/>
</dbReference>
<dbReference type="Proteomes" id="UP000054618">
    <property type="component" value="Unassembled WGS sequence"/>
</dbReference>
<dbReference type="PANTHER" id="PTHR21058">
    <property type="entry name" value="6,7-DIMETHYL-8-RIBITYLLUMAZINE SYNTHASE DMRL SYNTHASE LUMAZINE SYNTHASE"/>
    <property type="match status" value="1"/>
</dbReference>
<dbReference type="InterPro" id="IPR002180">
    <property type="entry name" value="LS/RS"/>
</dbReference>
<dbReference type="InterPro" id="IPR034964">
    <property type="entry name" value="LS"/>
</dbReference>
<organism evidence="8 10">
    <name type="scientific">Legionella quinlivanii</name>
    <dbReference type="NCBI Taxonomy" id="45073"/>
    <lineage>
        <taxon>Bacteria</taxon>
        <taxon>Pseudomonadati</taxon>
        <taxon>Pseudomonadota</taxon>
        <taxon>Gammaproteobacteria</taxon>
        <taxon>Legionellales</taxon>
        <taxon>Legionellaceae</taxon>
        <taxon>Legionella</taxon>
    </lineage>
</organism>
<dbReference type="GO" id="GO:0005829">
    <property type="term" value="C:cytosol"/>
    <property type="evidence" value="ECO:0007669"/>
    <property type="project" value="TreeGrafter"/>
</dbReference>
<feature type="binding site" evidence="7">
    <location>
        <begin position="59"/>
        <end position="61"/>
    </location>
    <ligand>
        <name>5-amino-6-(D-ribitylamino)uracil</name>
        <dbReference type="ChEBI" id="CHEBI:15934"/>
    </ligand>
</feature>
<evidence type="ECO:0000256" key="6">
    <source>
        <dbReference type="ARBA" id="ARBA00048785"/>
    </source>
</evidence>
<evidence type="ECO:0000313" key="8">
    <source>
        <dbReference type="EMBL" id="KTD47961.1"/>
    </source>
</evidence>
<dbReference type="AlphaFoldDB" id="A0A0W0XTS5"/>
<comment type="similarity">
    <text evidence="2 7">Belongs to the DMRL synthase family.</text>
</comment>
<evidence type="ECO:0000256" key="2">
    <source>
        <dbReference type="ARBA" id="ARBA00007424"/>
    </source>
</evidence>
<gene>
    <name evidence="8" type="primary">ribH_1</name>
    <name evidence="7" type="synonym">ribH</name>
    <name evidence="9" type="ORF">B1207_02220</name>
    <name evidence="8" type="ORF">Lqui_2225</name>
</gene>
<keyword evidence="5 7" id="KW-0808">Transferase</keyword>
<comment type="pathway">
    <text evidence="1 7">Cofactor biosynthesis; riboflavin biosynthesis; riboflavin from 2-hydroxy-3-oxobutyl phosphate and 5-amino-6-(D-ribitylamino)uracil: step 1/2.</text>
</comment>
<reference evidence="8 10" key="1">
    <citation type="submission" date="2015-11" db="EMBL/GenBank/DDBJ databases">
        <title>Genomic analysis of 38 Legionella species identifies large and diverse effector repertoires.</title>
        <authorList>
            <person name="Burstein D."/>
            <person name="Amaro F."/>
            <person name="Zusman T."/>
            <person name="Lifshitz Z."/>
            <person name="Cohen O."/>
            <person name="Gilbert J.A."/>
            <person name="Pupko T."/>
            <person name="Shuman H.A."/>
            <person name="Segal G."/>
        </authorList>
    </citation>
    <scope>NUCLEOTIDE SEQUENCE [LARGE SCALE GENOMIC DNA]</scope>
    <source>
        <strain evidence="8 10">CDC#1442-AUS-E</strain>
    </source>
</reference>
<evidence type="ECO:0000313" key="11">
    <source>
        <dbReference type="Proteomes" id="UP000249458"/>
    </source>
</evidence>
<dbReference type="HAMAP" id="MF_00178">
    <property type="entry name" value="Lumazine_synth"/>
    <property type="match status" value="1"/>
</dbReference>
<comment type="subunit">
    <text evidence="7">Forms an icosahedral capsid composed of 60 subunits, arranged as a dodecamer of pentamers.</text>
</comment>
<accession>A0A0W0XTS5</accession>
<comment type="caution">
    <text evidence="8">The sequence shown here is derived from an EMBL/GenBank/DDBJ whole genome shotgun (WGS) entry which is preliminary data.</text>
</comment>
<feature type="active site" description="Proton donor" evidence="7">
    <location>
        <position position="91"/>
    </location>
</feature>
<feature type="binding site" evidence="7">
    <location>
        <begin position="88"/>
        <end position="89"/>
    </location>
    <ligand>
        <name>(2S)-2-hydroxy-3-oxobutyl phosphate</name>
        <dbReference type="ChEBI" id="CHEBI:58830"/>
    </ligand>
</feature>
<keyword evidence="10" id="KW-1185">Reference proteome</keyword>
<dbReference type="EC" id="2.5.1.78" evidence="3 7"/>
<dbReference type="UniPathway" id="UPA00275">
    <property type="reaction ID" value="UER00404"/>
</dbReference>
<dbReference type="RefSeq" id="WP_058508313.1">
    <property type="nucleotide sequence ID" value="NZ_CAAAIK010000009.1"/>
</dbReference>